<dbReference type="GO" id="GO:0043565">
    <property type="term" value="F:sequence-specific DNA binding"/>
    <property type="evidence" value="ECO:0007669"/>
    <property type="project" value="InterPro"/>
</dbReference>
<gene>
    <name evidence="5" type="ORF">H8744_12445</name>
</gene>
<dbReference type="RefSeq" id="WP_262435144.1">
    <property type="nucleotide sequence ID" value="NZ_JACRTF010000001.1"/>
</dbReference>
<organism evidence="5 6">
    <name type="scientific">Jilunia laotingensis</name>
    <dbReference type="NCBI Taxonomy" id="2763675"/>
    <lineage>
        <taxon>Bacteria</taxon>
        <taxon>Pseudomonadati</taxon>
        <taxon>Bacteroidota</taxon>
        <taxon>Bacteroidia</taxon>
        <taxon>Bacteroidales</taxon>
        <taxon>Bacteroidaceae</taxon>
        <taxon>Jilunia</taxon>
    </lineage>
</organism>
<evidence type="ECO:0000313" key="6">
    <source>
        <dbReference type="Proteomes" id="UP000651085"/>
    </source>
</evidence>
<dbReference type="InterPro" id="IPR009057">
    <property type="entry name" value="Homeodomain-like_sf"/>
</dbReference>
<keyword evidence="1" id="KW-0805">Transcription regulation</keyword>
<dbReference type="SMART" id="SM00342">
    <property type="entry name" value="HTH_ARAC"/>
    <property type="match status" value="1"/>
</dbReference>
<dbReference type="AlphaFoldDB" id="A0A926F3K3"/>
<proteinExistence type="predicted"/>
<name>A0A926F3K3_9BACT</name>
<dbReference type="InterPro" id="IPR018060">
    <property type="entry name" value="HTH_AraC"/>
</dbReference>
<dbReference type="PROSITE" id="PS01124">
    <property type="entry name" value="HTH_ARAC_FAMILY_2"/>
    <property type="match status" value="1"/>
</dbReference>
<dbReference type="PANTHER" id="PTHR43280">
    <property type="entry name" value="ARAC-FAMILY TRANSCRIPTIONAL REGULATOR"/>
    <property type="match status" value="1"/>
</dbReference>
<feature type="domain" description="HTH araC/xylS-type" evidence="4">
    <location>
        <begin position="188"/>
        <end position="298"/>
    </location>
</feature>
<dbReference type="SUPFAM" id="SSF46689">
    <property type="entry name" value="Homeodomain-like"/>
    <property type="match status" value="1"/>
</dbReference>
<keyword evidence="3" id="KW-0804">Transcription</keyword>
<keyword evidence="2" id="KW-0238">DNA-binding</keyword>
<evidence type="ECO:0000313" key="5">
    <source>
        <dbReference type="EMBL" id="MBC8594041.1"/>
    </source>
</evidence>
<dbReference type="PANTHER" id="PTHR43280:SF32">
    <property type="entry name" value="TRANSCRIPTIONAL REGULATORY PROTEIN"/>
    <property type="match status" value="1"/>
</dbReference>
<dbReference type="Proteomes" id="UP000651085">
    <property type="component" value="Unassembled WGS sequence"/>
</dbReference>
<accession>A0A926F3K3</accession>
<keyword evidence="6" id="KW-1185">Reference proteome</keyword>
<evidence type="ECO:0000256" key="3">
    <source>
        <dbReference type="ARBA" id="ARBA00023163"/>
    </source>
</evidence>
<protein>
    <submittedName>
        <fullName evidence="5">AraC family transcriptional regulator</fullName>
    </submittedName>
</protein>
<evidence type="ECO:0000259" key="4">
    <source>
        <dbReference type="PROSITE" id="PS01124"/>
    </source>
</evidence>
<comment type="caution">
    <text evidence="5">The sequence shown here is derived from an EMBL/GenBank/DDBJ whole genome shotgun (WGS) entry which is preliminary data.</text>
</comment>
<reference evidence="5" key="1">
    <citation type="submission" date="2020-08" db="EMBL/GenBank/DDBJ databases">
        <title>Genome public.</title>
        <authorList>
            <person name="Liu C."/>
            <person name="Sun Q."/>
        </authorList>
    </citation>
    <scope>NUCLEOTIDE SEQUENCE</scope>
    <source>
        <strain evidence="5">N12</strain>
    </source>
</reference>
<dbReference type="PRINTS" id="PR00032">
    <property type="entry name" value="HTHARAC"/>
</dbReference>
<dbReference type="Pfam" id="PF12833">
    <property type="entry name" value="HTH_18"/>
    <property type="match status" value="1"/>
</dbReference>
<evidence type="ECO:0000256" key="1">
    <source>
        <dbReference type="ARBA" id="ARBA00023015"/>
    </source>
</evidence>
<sequence length="302" mass="35441">MPETITQFYKRIQRNDPTLDGGYSREKPYFNIFSRQCNFGTVQFSYRDFYKVTVIMGIGKLYYADKWILVDRPALLFSNPLVPYAWESISEEQEGRFCIFNEPFVKAEEKNNSLSETPLFKISGDKVFFLDDLQLSGILDIYARMQEEINSDYFGKQDVLRCYLHLLIHMAMKMQDTNRYEAHPNASQRIVELFMELLERQFPVDYPNTILVLRTPSDYASRLSIHINHLNKVVKEITGKTTSDWIAERITREATQYLMHTKLSISEIAYGLGFETVSYFSKFYRKQMGNAPSKIRLEVGYE</sequence>
<evidence type="ECO:0000256" key="2">
    <source>
        <dbReference type="ARBA" id="ARBA00023125"/>
    </source>
</evidence>
<dbReference type="EMBL" id="JACRTF010000001">
    <property type="protein sequence ID" value="MBC8594041.1"/>
    <property type="molecule type" value="Genomic_DNA"/>
</dbReference>
<dbReference type="Gene3D" id="1.10.10.60">
    <property type="entry name" value="Homeodomain-like"/>
    <property type="match status" value="1"/>
</dbReference>
<dbReference type="InterPro" id="IPR020449">
    <property type="entry name" value="Tscrpt_reg_AraC-type_HTH"/>
</dbReference>
<dbReference type="GO" id="GO:0003700">
    <property type="term" value="F:DNA-binding transcription factor activity"/>
    <property type="evidence" value="ECO:0007669"/>
    <property type="project" value="InterPro"/>
</dbReference>